<reference evidence="1 2" key="1">
    <citation type="submission" date="2013-07" db="EMBL/GenBank/DDBJ databases">
        <authorList>
            <person name="Stoco P.H."/>
            <person name="Wagner G."/>
            <person name="Gerber A."/>
            <person name="Zaha A."/>
            <person name="Thompson C."/>
            <person name="Bartholomeu D.C."/>
            <person name="Luckemeyer D.D."/>
            <person name="Bahia D."/>
            <person name="Loreto E."/>
            <person name="Prestes E.B."/>
            <person name="Lima F.M."/>
            <person name="Rodrigues-Luiz G."/>
            <person name="Vallejo G.A."/>
            <person name="Filho J.F."/>
            <person name="Monteiro K.M."/>
            <person name="Tyler K.M."/>
            <person name="de Almeida L.G."/>
            <person name="Ortiz M.F."/>
            <person name="Siervo M.A."/>
            <person name="de Moraes M.H."/>
            <person name="Cunha O.L."/>
            <person name="Mendonca-Neto R."/>
            <person name="Silva R."/>
            <person name="Teixeira S.M."/>
            <person name="Murta S.M."/>
            <person name="Sincero T.C."/>
            <person name="Mendes T.A."/>
            <person name="Urmenyi T.P."/>
            <person name="Silva V.G."/>
            <person name="da Rocha W.D."/>
            <person name="Andersson B."/>
            <person name="Romanha A.J."/>
            <person name="Steindel M."/>
            <person name="de Vasconcelos A.T."/>
            <person name="Grisard E.C."/>
        </authorList>
    </citation>
    <scope>NUCLEOTIDE SEQUENCE [LARGE SCALE GENOMIC DNA]</scope>
    <source>
        <strain evidence="1 2">SC58</strain>
    </source>
</reference>
<name>A0A061IRK1_TRYRA</name>
<evidence type="ECO:0000313" key="2">
    <source>
        <dbReference type="Proteomes" id="UP000031737"/>
    </source>
</evidence>
<gene>
    <name evidence="1" type="ORF">TRSC58_07566</name>
</gene>
<dbReference type="VEuPathDB" id="TriTrypDB:TRSC58_07566"/>
<accession>A0A061IRK1</accession>
<organism evidence="1 2">
    <name type="scientific">Trypanosoma rangeli SC58</name>
    <dbReference type="NCBI Taxonomy" id="429131"/>
    <lineage>
        <taxon>Eukaryota</taxon>
        <taxon>Discoba</taxon>
        <taxon>Euglenozoa</taxon>
        <taxon>Kinetoplastea</taxon>
        <taxon>Metakinetoplastina</taxon>
        <taxon>Trypanosomatida</taxon>
        <taxon>Trypanosomatidae</taxon>
        <taxon>Trypanosoma</taxon>
        <taxon>Herpetosoma</taxon>
    </lineage>
</organism>
<protein>
    <submittedName>
        <fullName evidence="1">Uncharacterized protein</fullName>
    </submittedName>
</protein>
<comment type="caution">
    <text evidence="1">The sequence shown here is derived from an EMBL/GenBank/DDBJ whole genome shotgun (WGS) entry which is preliminary data.</text>
</comment>
<dbReference type="EMBL" id="AUPL01008148">
    <property type="protein sequence ID" value="ESL04888.1"/>
    <property type="molecule type" value="Genomic_DNA"/>
</dbReference>
<proteinExistence type="predicted"/>
<sequence length="116" mass="13147">MVYAKTYKYIYLFSSLFPRSFFFCAFVERVRPCTSPCILSPMLLRLVERVVWQFPALGCFHWSLIFFTGGHFMIGGGAFFSPLCTSHSLPSLVSFLILLTPLTPPRVPCGGLPSRR</sequence>
<keyword evidence="2" id="KW-1185">Reference proteome</keyword>
<dbReference type="AlphaFoldDB" id="A0A061IRK1"/>
<dbReference type="Proteomes" id="UP000031737">
    <property type="component" value="Unassembled WGS sequence"/>
</dbReference>
<evidence type="ECO:0000313" key="1">
    <source>
        <dbReference type="EMBL" id="ESL04888.1"/>
    </source>
</evidence>